<evidence type="ECO:0000256" key="1">
    <source>
        <dbReference type="ARBA" id="ARBA00010462"/>
    </source>
</evidence>
<organism evidence="6 7">
    <name type="scientific">Medusavirus stheno T3</name>
    <dbReference type="NCBI Taxonomy" id="3069717"/>
    <lineage>
        <taxon>Viruses</taxon>
        <taxon>Varidnaviria</taxon>
        <taxon>Bamfordvirae</taxon>
        <taxon>Nucleocytoviricota</taxon>
        <taxon>Megaviricetes</taxon>
        <taxon>Mamonoviridae</taxon>
        <taxon>Medusavirus</taxon>
        <taxon>Medusavirus sthenus</taxon>
    </lineage>
</organism>
<evidence type="ECO:0000256" key="3">
    <source>
        <dbReference type="RuleBase" id="RU003671"/>
    </source>
</evidence>
<dbReference type="GO" id="GO:0006275">
    <property type="term" value="P:regulation of DNA replication"/>
    <property type="evidence" value="ECO:0007669"/>
    <property type="project" value="InterPro"/>
</dbReference>
<feature type="domain" description="Proliferating cell nuclear antigen PCNA C-terminal" evidence="5">
    <location>
        <begin position="137"/>
        <end position="239"/>
    </location>
</feature>
<evidence type="ECO:0000313" key="7">
    <source>
        <dbReference type="Proteomes" id="UP001162098"/>
    </source>
</evidence>
<dbReference type="Pfam" id="PF00705">
    <property type="entry name" value="PCNA_N"/>
    <property type="match status" value="1"/>
</dbReference>
<feature type="domain" description="Proliferating cell nuclear antigen PCNA N-terminal" evidence="4">
    <location>
        <begin position="4"/>
        <end position="125"/>
    </location>
</feature>
<dbReference type="InterPro" id="IPR000730">
    <property type="entry name" value="Pr_cel_nuc_antig"/>
</dbReference>
<evidence type="ECO:0000259" key="5">
    <source>
        <dbReference type="Pfam" id="PF02747"/>
    </source>
</evidence>
<dbReference type="GO" id="GO:0003677">
    <property type="term" value="F:DNA binding"/>
    <property type="evidence" value="ECO:0007669"/>
    <property type="project" value="UniProtKB-KW"/>
</dbReference>
<dbReference type="InterPro" id="IPR022649">
    <property type="entry name" value="Pr_cel_nuc_antig_C"/>
</dbReference>
<dbReference type="Proteomes" id="UP001162098">
    <property type="component" value="Segment"/>
</dbReference>
<dbReference type="InterPro" id="IPR022648">
    <property type="entry name" value="Pr_cel_nuc_antig_N"/>
</dbReference>
<dbReference type="PANTHER" id="PTHR11352:SF0">
    <property type="entry name" value="PROLIFERATING CELL NUCLEAR ANTIGEN"/>
    <property type="match status" value="1"/>
</dbReference>
<dbReference type="NCBIfam" id="TIGR00590">
    <property type="entry name" value="pcna"/>
    <property type="match status" value="1"/>
</dbReference>
<reference evidence="6 7" key="1">
    <citation type="submission" date="2020-09" db="EMBL/GenBank/DDBJ databases">
        <authorList>
            <person name="Zhang R."/>
            <person name="Garcia K."/>
            <person name="Ogata H."/>
        </authorList>
    </citation>
    <scope>NUCLEOTIDE SEQUENCE [LARGE SCALE GENOMIC DNA]</scope>
    <source>
        <strain evidence="7">stheno</strain>
    </source>
</reference>
<dbReference type="Pfam" id="PF02747">
    <property type="entry name" value="PCNA_C"/>
    <property type="match status" value="1"/>
</dbReference>
<sequence>MQVELADSLALYNIVKAVKDVIQDFNISISPAGMRVTQMDSSHVALVDVELRAEGFDRFEVERPFTIGVNSATLDEFLKMGAKKDTSVALSMSDITDNVLHMVFARHDGSRSSRCKIMLLEIECDALDIPTDVKDALVLTMPSSEFRDLIRGLSVVGDTFTIEARTQEQMTISTSGTKGSLDEDVCTLPGRITVCATEAFKVMLAARYLVMFVSCYNLASEVTLRVDKEIPSRVCYTVNRRKGSDMEEDVTFANVNFWLAPKFEDSDS</sequence>
<comment type="similarity">
    <text evidence="1 3">Belongs to the PCNA family.</text>
</comment>
<dbReference type="GO" id="GO:0006272">
    <property type="term" value="P:leading strand elongation"/>
    <property type="evidence" value="ECO:0007669"/>
    <property type="project" value="TreeGrafter"/>
</dbReference>
<dbReference type="GO" id="GO:0030337">
    <property type="term" value="F:DNA polymerase processivity factor activity"/>
    <property type="evidence" value="ECO:0007669"/>
    <property type="project" value="InterPro"/>
</dbReference>
<dbReference type="GO" id="GO:0019985">
    <property type="term" value="P:translesion synthesis"/>
    <property type="evidence" value="ECO:0007669"/>
    <property type="project" value="TreeGrafter"/>
</dbReference>
<protein>
    <submittedName>
        <fullName evidence="6">Proliferating cell nuclear antigen</fullName>
    </submittedName>
</protein>
<keyword evidence="3" id="KW-0235">DNA replication</keyword>
<name>A0A7S8BDS4_9VIRU</name>
<dbReference type="SUPFAM" id="SSF55979">
    <property type="entry name" value="DNA clamp"/>
    <property type="match status" value="2"/>
</dbReference>
<dbReference type="CDD" id="cd00577">
    <property type="entry name" value="PCNA"/>
    <property type="match status" value="1"/>
</dbReference>
<dbReference type="EMBL" id="MW018138">
    <property type="protein sequence ID" value="QPB44509.1"/>
    <property type="molecule type" value="Genomic_DNA"/>
</dbReference>
<keyword evidence="7" id="KW-1185">Reference proteome</keyword>
<evidence type="ECO:0000259" key="4">
    <source>
        <dbReference type="Pfam" id="PF00705"/>
    </source>
</evidence>
<keyword evidence="2 3" id="KW-0238">DNA-binding</keyword>
<evidence type="ECO:0000313" key="6">
    <source>
        <dbReference type="EMBL" id="QPB44509.1"/>
    </source>
</evidence>
<dbReference type="PRINTS" id="PR00339">
    <property type="entry name" value="PCNACYCLIN"/>
</dbReference>
<dbReference type="InterPro" id="IPR046938">
    <property type="entry name" value="DNA_clamp_sf"/>
</dbReference>
<dbReference type="KEGG" id="vg:80543705"/>
<proteinExistence type="inferred from homology"/>
<evidence type="ECO:0000256" key="2">
    <source>
        <dbReference type="ARBA" id="ARBA00023125"/>
    </source>
</evidence>
<dbReference type="Gene3D" id="3.70.10.10">
    <property type="match status" value="1"/>
</dbReference>
<dbReference type="GO" id="GO:0006298">
    <property type="term" value="P:mismatch repair"/>
    <property type="evidence" value="ECO:0007669"/>
    <property type="project" value="TreeGrafter"/>
</dbReference>
<dbReference type="PANTHER" id="PTHR11352">
    <property type="entry name" value="PROLIFERATING CELL NUCLEAR ANTIGEN"/>
    <property type="match status" value="1"/>
</dbReference>
<accession>A0A7S8BDS4</accession>